<evidence type="ECO:0000313" key="6">
    <source>
        <dbReference type="EMBL" id="AQN32577.1"/>
    </source>
</evidence>
<dbReference type="Pfam" id="PF07460">
    <property type="entry name" value="NUMOD3"/>
    <property type="match status" value="2"/>
</dbReference>
<dbReference type="GO" id="GO:0003677">
    <property type="term" value="F:DNA binding"/>
    <property type="evidence" value="ECO:0007669"/>
    <property type="project" value="InterPro"/>
</dbReference>
<dbReference type="Pfam" id="PF01541">
    <property type="entry name" value="GIY-YIG"/>
    <property type="match status" value="1"/>
</dbReference>
<protein>
    <submittedName>
        <fullName evidence="6">Putative endonuclease</fullName>
    </submittedName>
</protein>
<proteinExistence type="predicted"/>
<comment type="cofactor">
    <cofactor evidence="1">
        <name>Mg(2+)</name>
        <dbReference type="ChEBI" id="CHEBI:18420"/>
    </cofactor>
</comment>
<evidence type="ECO:0000313" key="7">
    <source>
        <dbReference type="Proteomes" id="UP000246806"/>
    </source>
</evidence>
<dbReference type="InterPro" id="IPR035901">
    <property type="entry name" value="GIY-YIG_endonuc_sf"/>
</dbReference>
<dbReference type="InterPro" id="IPR006350">
    <property type="entry name" value="Intron_endoG1"/>
</dbReference>
<evidence type="ECO:0000256" key="4">
    <source>
        <dbReference type="SAM" id="MobiDB-lite"/>
    </source>
</evidence>
<evidence type="ECO:0000256" key="2">
    <source>
        <dbReference type="ARBA" id="ARBA00010045"/>
    </source>
</evidence>
<dbReference type="PROSITE" id="PS50164">
    <property type="entry name" value="GIY_YIG"/>
    <property type="match status" value="1"/>
</dbReference>
<dbReference type="SUPFAM" id="SSF64496">
    <property type="entry name" value="DNA-binding domain of intron-encoded endonucleases"/>
    <property type="match status" value="1"/>
</dbReference>
<dbReference type="SUPFAM" id="SSF82771">
    <property type="entry name" value="GIY-YIG endonuclease"/>
    <property type="match status" value="1"/>
</dbReference>
<dbReference type="SMART" id="SM00465">
    <property type="entry name" value="GIYc"/>
    <property type="match status" value="1"/>
</dbReference>
<dbReference type="GO" id="GO:0004519">
    <property type="term" value="F:endonuclease activity"/>
    <property type="evidence" value="ECO:0007669"/>
    <property type="project" value="UniProtKB-KW"/>
</dbReference>
<comment type="similarity">
    <text evidence="2">To endonucleases of group I introns of fungi and phage.</text>
</comment>
<dbReference type="Proteomes" id="UP000246806">
    <property type="component" value="Genome"/>
</dbReference>
<dbReference type="CDD" id="cd10443">
    <property type="entry name" value="GIY-YIG_HE_Tlr8p_PBC-V_like"/>
    <property type="match status" value="1"/>
</dbReference>
<dbReference type="NCBIfam" id="TIGR01453">
    <property type="entry name" value="grpIintron_endo"/>
    <property type="match status" value="1"/>
</dbReference>
<feature type="region of interest" description="Disordered" evidence="4">
    <location>
        <begin position="144"/>
        <end position="171"/>
    </location>
</feature>
<keyword evidence="6" id="KW-0540">Nuclease</keyword>
<name>A0A2S0CSS5_9CAUD</name>
<evidence type="ECO:0000256" key="1">
    <source>
        <dbReference type="ARBA" id="ARBA00001946"/>
    </source>
</evidence>
<evidence type="ECO:0000256" key="3">
    <source>
        <dbReference type="ARBA" id="ARBA00022842"/>
    </source>
</evidence>
<feature type="domain" description="GIY-YIG" evidence="5">
    <location>
        <begin position="8"/>
        <end position="100"/>
    </location>
</feature>
<reference evidence="6 7" key="1">
    <citation type="submission" date="2016-10" db="EMBL/GenBank/DDBJ databases">
        <title>Complete Genome Sequence of Bacillus Phage BCP12.</title>
        <authorList>
            <person name="Ghosh K."/>
            <person name="Kim K.-P."/>
        </authorList>
    </citation>
    <scope>NUCLEOTIDE SEQUENCE [LARGE SCALE GENOMIC DNA]</scope>
</reference>
<dbReference type="SMART" id="SM00496">
    <property type="entry name" value="IENR2"/>
    <property type="match status" value="3"/>
</dbReference>
<dbReference type="InterPro" id="IPR000305">
    <property type="entry name" value="GIY-YIG_endonuc"/>
</dbReference>
<accession>A0A2S0CSS5</accession>
<dbReference type="EMBL" id="KX987999">
    <property type="protein sequence ID" value="AQN32577.1"/>
    <property type="molecule type" value="Genomic_DNA"/>
</dbReference>
<dbReference type="Gene3D" id="1.10.10.60">
    <property type="entry name" value="Homeodomain-like"/>
    <property type="match status" value="1"/>
</dbReference>
<dbReference type="InterPro" id="IPR003611">
    <property type="entry name" value="NUMOD3"/>
</dbReference>
<organism evidence="6 7">
    <name type="scientific">Bacillus phage BCP12</name>
    <dbReference type="NCBI Taxonomy" id="1913122"/>
    <lineage>
        <taxon>Viruses</taxon>
        <taxon>Duplodnaviria</taxon>
        <taxon>Heunggongvirae</taxon>
        <taxon>Uroviricota</taxon>
        <taxon>Caudoviricetes</taxon>
        <taxon>Herelleviridae</taxon>
        <taxon>Bastillevirinae</taxon>
        <taxon>Tsarbombavirus</taxon>
        <taxon>Tsarbombavirus BCP78</taxon>
    </lineage>
</organism>
<dbReference type="Gene3D" id="3.40.1440.10">
    <property type="entry name" value="GIY-YIG endonuclease"/>
    <property type="match status" value="1"/>
</dbReference>
<sequence>MAKFSVTGQATIYKAVNKINGKVYVGKTTGALERRKRQHKHAAKSEKNKSYFHKALLKYGWENFSWEVIDTATDCDELNIKEIFWIKQLEANTSAKGYNLTIGGDGKVGYTHTEEARKRMSEARKGKKMSEDLKKKLIEINTGREHTEEAKKKISDAQIGKPRKTKGERNGFSKLTEKDVIGIKKLLAKGKYQKEIASMYNVARSTITAINKGDTWSHIKIEREV</sequence>
<keyword evidence="6" id="KW-0255">Endonuclease</keyword>
<feature type="compositionally biased region" description="Basic and acidic residues" evidence="4">
    <location>
        <begin position="144"/>
        <end position="155"/>
    </location>
</feature>
<keyword evidence="6" id="KW-0378">Hydrolase</keyword>
<keyword evidence="3" id="KW-0460">Magnesium</keyword>
<gene>
    <name evidence="6" type="ORF">BCP12_165</name>
</gene>
<evidence type="ECO:0000259" key="5">
    <source>
        <dbReference type="PROSITE" id="PS50164"/>
    </source>
</evidence>